<dbReference type="PROSITE" id="PS01355">
    <property type="entry name" value="HEMATOPO_REC_S_F1"/>
    <property type="match status" value="1"/>
</dbReference>
<evidence type="ECO:0000259" key="9">
    <source>
        <dbReference type="PROSITE" id="PS50853"/>
    </source>
</evidence>
<dbReference type="InterPro" id="IPR003531">
    <property type="entry name" value="Hempt_rcpt_S_F1_CS"/>
</dbReference>
<proteinExistence type="predicted"/>
<dbReference type="Proteomes" id="UP000664940">
    <property type="component" value="Unassembled WGS sequence"/>
</dbReference>
<dbReference type="InterPro" id="IPR036116">
    <property type="entry name" value="FN3_sf"/>
</dbReference>
<dbReference type="PROSITE" id="PS51257">
    <property type="entry name" value="PROKAR_LIPOPROTEIN"/>
    <property type="match status" value="1"/>
</dbReference>
<evidence type="ECO:0000256" key="6">
    <source>
        <dbReference type="ARBA" id="ARBA00023170"/>
    </source>
</evidence>
<dbReference type="CTD" id="50615"/>
<name>A0A6J2MKX8_9CHIR</name>
<gene>
    <name evidence="13" type="primary">IL21R</name>
    <name evidence="10" type="ORF">HJG60_006714</name>
</gene>
<sequence length="542" mass="59105">MPRGWAAPLLLLMLHGACGCSDLVCYTDYFHTVTCILETWTLHPSMLTLTWQDSNGELVDEVTSCSLRQSTYNATHAKYTCHMDVFRFMADDMFSVNMTDLSGNHSQECGSFVLADSIKPSPPFNVTVTVTFLGHYNVSWSSNYDSYPLVGKLQYELQYRRQGDPWSLSPGRKLISVDSRSVSLLPLEFHKDSTYELQVRAGPQPSSYFQGTWSEWSDPVTFHTQPEEMKGGLHPGLQYVFLVFTIPVLVYLGLKIRLPCRLWKVWVQVPSPESFFQHLYVGHSGNFKKWVGTPFTASSLRLGPWSPEVLSTLEMHSWCPPLSAAPGLVTTVLPEPVDLLEADRGPEPDCWDPSPCTADSLGSSAYSQEGDRPYGLVSIDTVIVVDAQKPCTCPCACEEDSYPALNLDAGLEPGLDAEDPLLRTKATVLSCGCVAAGGPARLGGHLGSLFDKLKLPFENEAGWVPGPPWGGGLSRGVSDSEEGSPPAVLDMDTFDSGFAGSDCGSPVDCDFAGPRDEGPPRSYVRQWVVMAPPPAGAGPQAS</sequence>
<evidence type="ECO:0000313" key="12">
    <source>
        <dbReference type="Proteomes" id="UP000664940"/>
    </source>
</evidence>
<evidence type="ECO:0000256" key="2">
    <source>
        <dbReference type="ARBA" id="ARBA00022692"/>
    </source>
</evidence>
<comment type="subcellular location">
    <subcellularLocation>
        <location evidence="1">Membrane</location>
        <topology evidence="1">Single-pass type I membrane protein</topology>
    </subcellularLocation>
</comment>
<dbReference type="OrthoDB" id="8939865at2759"/>
<evidence type="ECO:0000256" key="1">
    <source>
        <dbReference type="ARBA" id="ARBA00004479"/>
    </source>
</evidence>
<dbReference type="PANTHER" id="PTHR23037:SF7">
    <property type="entry name" value="INTERLEUKIN-21 RECEPTOR"/>
    <property type="match status" value="1"/>
</dbReference>
<dbReference type="PANTHER" id="PTHR23037">
    <property type="entry name" value="CYTOKINE RECEPTOR"/>
    <property type="match status" value="1"/>
</dbReference>
<keyword evidence="4" id="KW-1133">Transmembrane helix</keyword>
<dbReference type="InterPro" id="IPR003961">
    <property type="entry name" value="FN3_dom"/>
</dbReference>
<feature type="domain" description="Fibronectin type-III" evidence="9">
    <location>
        <begin position="122"/>
        <end position="227"/>
    </location>
</feature>
<keyword evidence="3 8" id="KW-0732">Signal</keyword>
<dbReference type="GO" id="GO:0004896">
    <property type="term" value="F:cytokine receptor activity"/>
    <property type="evidence" value="ECO:0007669"/>
    <property type="project" value="InterPro"/>
</dbReference>
<evidence type="ECO:0000256" key="7">
    <source>
        <dbReference type="ARBA" id="ARBA00023180"/>
    </source>
</evidence>
<dbReference type="Proteomes" id="UP000504628">
    <property type="component" value="Chromosome 3"/>
</dbReference>
<dbReference type="PROSITE" id="PS50853">
    <property type="entry name" value="FN3"/>
    <property type="match status" value="1"/>
</dbReference>
<protein>
    <submittedName>
        <fullName evidence="10 13">Interleukin-21 receptor</fullName>
    </submittedName>
</protein>
<dbReference type="SUPFAM" id="SSF49265">
    <property type="entry name" value="Fibronectin type III"/>
    <property type="match status" value="1"/>
</dbReference>
<dbReference type="GO" id="GO:0009897">
    <property type="term" value="C:external side of plasma membrane"/>
    <property type="evidence" value="ECO:0007669"/>
    <property type="project" value="TreeGrafter"/>
</dbReference>
<accession>A0A6J2MKX8</accession>
<evidence type="ECO:0000256" key="5">
    <source>
        <dbReference type="ARBA" id="ARBA00023136"/>
    </source>
</evidence>
<keyword evidence="7" id="KW-0325">Glycoprotein</keyword>
<keyword evidence="5" id="KW-0472">Membrane</keyword>
<evidence type="ECO:0000256" key="3">
    <source>
        <dbReference type="ARBA" id="ARBA00022729"/>
    </source>
</evidence>
<dbReference type="EMBL" id="JABVXQ010000002">
    <property type="protein sequence ID" value="KAF6124830.1"/>
    <property type="molecule type" value="Genomic_DNA"/>
</dbReference>
<dbReference type="AlphaFoldDB" id="A0A6J2MKX8"/>
<dbReference type="CDD" id="cd00063">
    <property type="entry name" value="FN3"/>
    <property type="match status" value="1"/>
</dbReference>
<evidence type="ECO:0000313" key="10">
    <source>
        <dbReference type="EMBL" id="KAF6124830.1"/>
    </source>
</evidence>
<dbReference type="KEGG" id="pdic:114506477"/>
<dbReference type="Gene3D" id="2.60.40.10">
    <property type="entry name" value="Immunoglobulins"/>
    <property type="match status" value="2"/>
</dbReference>
<feature type="chain" id="PRO_5044641771" evidence="8">
    <location>
        <begin position="20"/>
        <end position="542"/>
    </location>
</feature>
<dbReference type="RefSeq" id="XP_028380036.1">
    <property type="nucleotide sequence ID" value="XM_028524235.2"/>
</dbReference>
<reference evidence="10 12" key="1">
    <citation type="journal article" date="2020" name="Nature">
        <title>Six reference-quality genomes reveal evolution of bat adaptations.</title>
        <authorList>
            <person name="Jebb D."/>
            <person name="Huang Z."/>
            <person name="Pippel M."/>
            <person name="Hughes G.M."/>
            <person name="Lavrichenko K."/>
            <person name="Devanna P."/>
            <person name="Winkler S."/>
            <person name="Jermiin L.S."/>
            <person name="Skirmuntt E.C."/>
            <person name="Katzourakis A."/>
            <person name="Burkitt-Gray L."/>
            <person name="Ray D.A."/>
            <person name="Sullivan K.A.M."/>
            <person name="Roscito J.G."/>
            <person name="Kirilenko B.M."/>
            <person name="Davalos L.M."/>
            <person name="Corthals A.P."/>
            <person name="Power M.L."/>
            <person name="Jones G."/>
            <person name="Ransome R.D."/>
            <person name="Dechmann D.K.N."/>
            <person name="Locatelli A.G."/>
            <person name="Puechmaille S.J."/>
            <person name="Fedrigo O."/>
            <person name="Jarvis E.D."/>
            <person name="Hiller M."/>
            <person name="Vernes S.C."/>
            <person name="Myers E.W."/>
            <person name="Teeling E.C."/>
        </authorList>
    </citation>
    <scope>NUCLEOTIDE SEQUENCE [LARGE SCALE GENOMIC DNA]</scope>
    <source>
        <strain evidence="10">Bat1K_MPI-CBG_1</strain>
    </source>
</reference>
<evidence type="ECO:0000256" key="8">
    <source>
        <dbReference type="SAM" id="SignalP"/>
    </source>
</evidence>
<dbReference type="GeneID" id="114506477"/>
<evidence type="ECO:0000313" key="13">
    <source>
        <dbReference type="RefSeq" id="XP_028380036.1"/>
    </source>
</evidence>
<evidence type="ECO:0000256" key="4">
    <source>
        <dbReference type="ARBA" id="ARBA00022989"/>
    </source>
</evidence>
<organism evidence="11 13">
    <name type="scientific">Phyllostomus discolor</name>
    <name type="common">pale spear-nosed bat</name>
    <dbReference type="NCBI Taxonomy" id="89673"/>
    <lineage>
        <taxon>Eukaryota</taxon>
        <taxon>Metazoa</taxon>
        <taxon>Chordata</taxon>
        <taxon>Craniata</taxon>
        <taxon>Vertebrata</taxon>
        <taxon>Euteleostomi</taxon>
        <taxon>Mammalia</taxon>
        <taxon>Eutheria</taxon>
        <taxon>Laurasiatheria</taxon>
        <taxon>Chiroptera</taxon>
        <taxon>Yangochiroptera</taxon>
        <taxon>Phyllostomidae</taxon>
        <taxon>Phyllostominae</taxon>
        <taxon>Phyllostomus</taxon>
    </lineage>
</organism>
<keyword evidence="11" id="KW-1185">Reference proteome</keyword>
<dbReference type="InterPro" id="IPR013783">
    <property type="entry name" value="Ig-like_fold"/>
</dbReference>
<keyword evidence="6 10" id="KW-0675">Receptor</keyword>
<keyword evidence="2" id="KW-0812">Transmembrane</keyword>
<evidence type="ECO:0000313" key="11">
    <source>
        <dbReference type="Proteomes" id="UP000504628"/>
    </source>
</evidence>
<reference evidence="13" key="2">
    <citation type="submission" date="2025-04" db="UniProtKB">
        <authorList>
            <consortium name="RefSeq"/>
        </authorList>
    </citation>
    <scope>IDENTIFICATION</scope>
    <source>
        <tissue evidence="13">Muscle</tissue>
    </source>
</reference>
<feature type="signal peptide" evidence="8">
    <location>
        <begin position="1"/>
        <end position="19"/>
    </location>
</feature>